<dbReference type="PANTHER" id="PTHR11373:SF4">
    <property type="entry name" value="DEOXYNUCLEOSIDE TRIPHOSPHATE TRIPHOSPHOHYDROLASE SAMHD1"/>
    <property type="match status" value="1"/>
</dbReference>
<dbReference type="SMART" id="SM00471">
    <property type="entry name" value="HDc"/>
    <property type="match status" value="2"/>
</dbReference>
<dbReference type="InterPro" id="IPR050135">
    <property type="entry name" value="dGTPase-like"/>
</dbReference>
<organism evidence="4 5">
    <name type="scientific">Hemibagrus wyckioides</name>
    <dbReference type="NCBI Taxonomy" id="337641"/>
    <lineage>
        <taxon>Eukaryota</taxon>
        <taxon>Metazoa</taxon>
        <taxon>Chordata</taxon>
        <taxon>Craniata</taxon>
        <taxon>Vertebrata</taxon>
        <taxon>Euteleostomi</taxon>
        <taxon>Actinopterygii</taxon>
        <taxon>Neopterygii</taxon>
        <taxon>Teleostei</taxon>
        <taxon>Ostariophysi</taxon>
        <taxon>Siluriformes</taxon>
        <taxon>Bagridae</taxon>
        <taxon>Hemibagrus</taxon>
    </lineage>
</organism>
<sequence>MCEIPSSVLRKALESGQNMDTETYKIFNDSVHGHIKMHPLLVKIIDTPEFQRLRNIKQLGGGYFVFPGASHNRFEHSIGVAHLAGELVRSLRAQESTITDKDELCVQIAGLCHDLGHGPFSHAFEIFMKEAKPDLKWGHEKASVEMFERLITNNQKDGKMIEEIMKGYGFNNQDIVFIEELIYGTNPPTKRSEQLQALDSKWPYKGRQKEKSYLYEIVANKNTGIDVDKMDYFSRDCLHLGMKSNFSHERYMNFARVCTIKDDKDPNINGQKMICMRDKEALNMYEIFHVRYLLHHNAYHHRVTKAVEWMIIDAFLEAEKEDFKLDGKKISETVSDLSIYMKLTDNILDKIKRETQKAKKIIEKIERRELYRFVGGTVFKAEEKLQEWKKKLKECFKNPDYPEKDFRVIEININYGQNEKNPIDSLWFYRKDDVKKGIKLNEDEVSYIKPAIFQETKSFRLRKASGSGQNMAKRKYKALESGQDMATETYKIFNDSVHGHIEMHPLLVKIIDTPEFQRLRNIKQLGGGYFVFPGASHNRFEHSIGVAHLAGELVRSLKAQGNNITDKDELCIQIAGLCHDLGHGPFSHVFEVFMKKANPGLKWTHEEASVKMFESLISKIEHNLNKSDITFIKNLIYRKGNFQSEDYSEEEREDNQRRKDNPYLFQIVANEDTGIDVDKMDYFSRDCLHLGMKSNFSHERFVMFARVCTSEGKKQICMRDKESLNMYELFHVRYLLHCNAYKHRVKVAIETMIVDALLAADTDVRKISEEATSPEKLLTLTDDILEDTNLPQNAKDIINRIKKRDLYSFLGSKIFKPGNLKGCDTDKEQEEAVKSWLKDIYRQDLPETDFRVRPVKMDYGKNNEDPIKSLRFYSKHDQENAEPLKENMVSSIMPETFQETKVMLFHIKMPTPNLSKDEIDEFWKIIAKNRKNEHEIPHSKKAKGKLK</sequence>
<dbReference type="GO" id="GO:0005634">
    <property type="term" value="C:nucleus"/>
    <property type="evidence" value="ECO:0007669"/>
    <property type="project" value="TreeGrafter"/>
</dbReference>
<evidence type="ECO:0000259" key="3">
    <source>
        <dbReference type="PROSITE" id="PS51831"/>
    </source>
</evidence>
<dbReference type="InterPro" id="IPR003607">
    <property type="entry name" value="HD/PDEase_dom"/>
</dbReference>
<dbReference type="Gene3D" id="1.10.3210.10">
    <property type="entry name" value="Hypothetical protein af1432"/>
    <property type="match status" value="2"/>
</dbReference>
<gene>
    <name evidence="4" type="ORF">KOW79_018342</name>
</gene>
<protein>
    <recommendedName>
        <fullName evidence="3">HD domain-containing protein</fullName>
    </recommendedName>
</protein>
<keyword evidence="5" id="KW-1185">Reference proteome</keyword>
<dbReference type="Gene3D" id="3.30.70.2760">
    <property type="match status" value="2"/>
</dbReference>
<dbReference type="InterPro" id="IPR006674">
    <property type="entry name" value="HD_domain"/>
</dbReference>
<name>A0A9D3NCX7_9TELE</name>
<reference evidence="4 5" key="1">
    <citation type="submission" date="2021-06" db="EMBL/GenBank/DDBJ databases">
        <title>Chromosome-level genome assembly of the red-tail catfish (Hemibagrus wyckioides).</title>
        <authorList>
            <person name="Shao F."/>
        </authorList>
    </citation>
    <scope>NUCLEOTIDE SEQUENCE [LARGE SCALE GENOMIC DNA]</scope>
    <source>
        <strain evidence="4">EC202008001</strain>
        <tissue evidence="4">Blood</tissue>
    </source>
</reference>
<accession>A0A9D3NCX7</accession>
<evidence type="ECO:0000313" key="4">
    <source>
        <dbReference type="EMBL" id="KAG7318587.1"/>
    </source>
</evidence>
<comment type="caution">
    <text evidence="4">The sequence shown here is derived from an EMBL/GenBank/DDBJ whole genome shotgun (WGS) entry which is preliminary data.</text>
</comment>
<dbReference type="Proteomes" id="UP000824219">
    <property type="component" value="Linkage Group LG22"/>
</dbReference>
<dbReference type="CDD" id="cd00077">
    <property type="entry name" value="HDc"/>
    <property type="match status" value="2"/>
</dbReference>
<dbReference type="AlphaFoldDB" id="A0A9D3NCX7"/>
<dbReference type="GO" id="GO:0008832">
    <property type="term" value="F:dGTPase activity"/>
    <property type="evidence" value="ECO:0007669"/>
    <property type="project" value="TreeGrafter"/>
</dbReference>
<dbReference type="Pfam" id="PF01966">
    <property type="entry name" value="HD"/>
    <property type="match status" value="2"/>
</dbReference>
<evidence type="ECO:0000313" key="5">
    <source>
        <dbReference type="Proteomes" id="UP000824219"/>
    </source>
</evidence>
<dbReference type="EMBL" id="JAHKSW010000022">
    <property type="protein sequence ID" value="KAG7318587.1"/>
    <property type="molecule type" value="Genomic_DNA"/>
</dbReference>
<feature type="coiled-coil region" evidence="2">
    <location>
        <begin position="348"/>
        <end position="398"/>
    </location>
</feature>
<proteinExistence type="inferred from homology"/>
<dbReference type="OrthoDB" id="9991235at2759"/>
<keyword evidence="2" id="KW-0175">Coiled coil</keyword>
<dbReference type="GO" id="GO:0006203">
    <property type="term" value="P:dGTP catabolic process"/>
    <property type="evidence" value="ECO:0007669"/>
    <property type="project" value="TreeGrafter"/>
</dbReference>
<dbReference type="PANTHER" id="PTHR11373">
    <property type="entry name" value="DEOXYNUCLEOSIDE TRIPHOSPHATE TRIPHOSPHOHYDROLASE"/>
    <property type="match status" value="1"/>
</dbReference>
<dbReference type="SUPFAM" id="SSF109604">
    <property type="entry name" value="HD-domain/PDEase-like"/>
    <property type="match status" value="2"/>
</dbReference>
<feature type="domain" description="HD" evidence="3">
    <location>
        <begin position="539"/>
        <end position="683"/>
    </location>
</feature>
<comment type="similarity">
    <text evidence="1">Belongs to the SAMHD1 family.</text>
</comment>
<dbReference type="PROSITE" id="PS51831">
    <property type="entry name" value="HD"/>
    <property type="match status" value="2"/>
</dbReference>
<feature type="domain" description="HD" evidence="3">
    <location>
        <begin position="73"/>
        <end position="205"/>
    </location>
</feature>
<evidence type="ECO:0000256" key="2">
    <source>
        <dbReference type="SAM" id="Coils"/>
    </source>
</evidence>
<evidence type="ECO:0000256" key="1">
    <source>
        <dbReference type="ARBA" id="ARBA00005776"/>
    </source>
</evidence>